<dbReference type="InterPro" id="IPR036388">
    <property type="entry name" value="WH-like_DNA-bd_sf"/>
</dbReference>
<dbReference type="Proteomes" id="UP000694380">
    <property type="component" value="Chromosome 4"/>
</dbReference>
<dbReference type="InterPro" id="IPR009057">
    <property type="entry name" value="Homeodomain-like_sf"/>
</dbReference>
<evidence type="ECO:0000313" key="2">
    <source>
        <dbReference type="Ensembl" id="ENSCPBP00000013465.1"/>
    </source>
</evidence>
<reference evidence="2" key="3">
    <citation type="submission" date="2025-09" db="UniProtKB">
        <authorList>
            <consortium name="Ensembl"/>
        </authorList>
    </citation>
    <scope>IDENTIFICATION</scope>
</reference>
<dbReference type="AlphaFoldDB" id="A0A8C3HB22"/>
<sequence length="106" mass="11485">MAPKRKPTTSAGAQLKKQRSVPTLEEKLAVLDLLRDGMSVSNVARKYGHNESSIRAIKIQEREIRQAVASSAPITAKVTSQVSCCAFTPPQSLLHATKQLIGRCGE</sequence>
<evidence type="ECO:0000259" key="1">
    <source>
        <dbReference type="Pfam" id="PF04218"/>
    </source>
</evidence>
<dbReference type="Ensembl" id="ENSCPBT00000015980.1">
    <property type="protein sequence ID" value="ENSCPBP00000013465.1"/>
    <property type="gene ID" value="ENSCPBG00000010073.1"/>
</dbReference>
<proteinExistence type="predicted"/>
<feature type="domain" description="HTH psq-type" evidence="1">
    <location>
        <begin position="16"/>
        <end position="66"/>
    </location>
</feature>
<dbReference type="GeneTree" id="ENSGT00950000185052"/>
<dbReference type="GO" id="GO:0003677">
    <property type="term" value="F:DNA binding"/>
    <property type="evidence" value="ECO:0007669"/>
    <property type="project" value="InterPro"/>
</dbReference>
<dbReference type="SUPFAM" id="SSF46689">
    <property type="entry name" value="Homeodomain-like"/>
    <property type="match status" value="1"/>
</dbReference>
<dbReference type="InterPro" id="IPR007889">
    <property type="entry name" value="HTH_Psq"/>
</dbReference>
<dbReference type="Gene3D" id="1.10.10.10">
    <property type="entry name" value="Winged helix-like DNA-binding domain superfamily/Winged helix DNA-binding domain"/>
    <property type="match status" value="1"/>
</dbReference>
<reference evidence="2" key="1">
    <citation type="journal article" date="2015" name="Genome Biol. Evol.">
        <title>Physical Mapping and Refinement of the Painted Turtle Genome (Chrysemys picta) Inform Amniote Genome Evolution and Challenge Turtle-Bird Chromosomal Conservation.</title>
        <authorList>
            <person name="Badenhorst D."/>
            <person name="Hillier L.W."/>
            <person name="Literman R."/>
            <person name="Montiel E.E."/>
            <person name="Radhakrishnan S."/>
            <person name="Shen Y."/>
            <person name="Minx P."/>
            <person name="Janes D.E."/>
            <person name="Warren W.C."/>
            <person name="Edwards S.V."/>
            <person name="Valenzuela N."/>
        </authorList>
    </citation>
    <scope>NUCLEOTIDE SEQUENCE [LARGE SCALE GENOMIC DNA]</scope>
</reference>
<organism evidence="2 3">
    <name type="scientific">Chrysemys picta bellii</name>
    <name type="common">Western painted turtle</name>
    <name type="synonym">Emys bellii</name>
    <dbReference type="NCBI Taxonomy" id="8478"/>
    <lineage>
        <taxon>Eukaryota</taxon>
        <taxon>Metazoa</taxon>
        <taxon>Chordata</taxon>
        <taxon>Craniata</taxon>
        <taxon>Vertebrata</taxon>
        <taxon>Euteleostomi</taxon>
        <taxon>Archelosauria</taxon>
        <taxon>Testudinata</taxon>
        <taxon>Testudines</taxon>
        <taxon>Cryptodira</taxon>
        <taxon>Durocryptodira</taxon>
        <taxon>Testudinoidea</taxon>
        <taxon>Emydidae</taxon>
        <taxon>Chrysemys</taxon>
    </lineage>
</organism>
<evidence type="ECO:0000313" key="3">
    <source>
        <dbReference type="Proteomes" id="UP000694380"/>
    </source>
</evidence>
<name>A0A8C3HB22_CHRPI</name>
<protein>
    <recommendedName>
        <fullName evidence="1">HTH psq-type domain-containing protein</fullName>
    </recommendedName>
</protein>
<keyword evidence="3" id="KW-1185">Reference proteome</keyword>
<accession>A0A8C3HB22</accession>
<reference evidence="2" key="2">
    <citation type="submission" date="2025-08" db="UniProtKB">
        <authorList>
            <consortium name="Ensembl"/>
        </authorList>
    </citation>
    <scope>IDENTIFICATION</scope>
</reference>
<dbReference type="Pfam" id="PF04218">
    <property type="entry name" value="CENP-B_N"/>
    <property type="match status" value="1"/>
</dbReference>